<feature type="compositionally biased region" description="Basic and acidic residues" evidence="1">
    <location>
        <begin position="349"/>
        <end position="361"/>
    </location>
</feature>
<dbReference type="InterPro" id="IPR057230">
    <property type="entry name" value="DUF7908"/>
</dbReference>
<feature type="chain" id="PRO_5043545653" description="DUF7908 domain-containing protein" evidence="2">
    <location>
        <begin position="17"/>
        <end position="634"/>
    </location>
</feature>
<feature type="compositionally biased region" description="Polar residues" evidence="1">
    <location>
        <begin position="362"/>
        <end position="383"/>
    </location>
</feature>
<organism evidence="4 5">
    <name type="scientific">Gibberella zeae</name>
    <name type="common">Wheat head blight fungus</name>
    <name type="synonym">Fusarium graminearum</name>
    <dbReference type="NCBI Taxonomy" id="5518"/>
    <lineage>
        <taxon>Eukaryota</taxon>
        <taxon>Fungi</taxon>
        <taxon>Dikarya</taxon>
        <taxon>Ascomycota</taxon>
        <taxon>Pezizomycotina</taxon>
        <taxon>Sordariomycetes</taxon>
        <taxon>Hypocreomycetidae</taxon>
        <taxon>Hypocreales</taxon>
        <taxon>Nectriaceae</taxon>
        <taxon>Fusarium</taxon>
    </lineage>
</organism>
<dbReference type="Pfam" id="PF25485">
    <property type="entry name" value="DUF7908"/>
    <property type="match status" value="1"/>
</dbReference>
<dbReference type="Proteomes" id="UP000746612">
    <property type="component" value="Unassembled WGS sequence"/>
</dbReference>
<keyword evidence="2" id="KW-0732">Signal</keyword>
<comment type="caution">
    <text evidence="4">The sequence shown here is derived from an EMBL/GenBank/DDBJ whole genome shotgun (WGS) entry which is preliminary data.</text>
</comment>
<proteinExistence type="predicted"/>
<dbReference type="AlphaFoldDB" id="A0A2H3GH53"/>
<feature type="region of interest" description="Disordered" evidence="1">
    <location>
        <begin position="246"/>
        <end position="305"/>
    </location>
</feature>
<feature type="compositionally biased region" description="Polar residues" evidence="1">
    <location>
        <begin position="87"/>
        <end position="103"/>
    </location>
</feature>
<feature type="domain" description="DUF7908" evidence="3">
    <location>
        <begin position="112"/>
        <end position="237"/>
    </location>
</feature>
<feature type="signal peptide" evidence="2">
    <location>
        <begin position="1"/>
        <end position="16"/>
    </location>
</feature>
<evidence type="ECO:0000256" key="1">
    <source>
        <dbReference type="SAM" id="MobiDB-lite"/>
    </source>
</evidence>
<sequence length="634" mass="66353">MKSQFAALALLGSVFASPSDILDVEVANLNHATYCITYESTYLVPVSFGTNYSESGSSTIEGSESLSPGSASLPLLTTADEVATTVSATDTEQPSSPTDTTAEPPTLVPTGQRVIFLVTPSGELTKRDVGGFVGQGNPDVCTFATVFTLGQGRLFEGDFPISYSGEGFQELHSSSSLGASAITTTFSSEGGVLAFSNPSLPGGKASFCQTLSDGQVYITYNSRPSGCVLVTLTVYGVERCIDGKIDGPDTTTNGFTQSDGGDVTISPSTEPNALNGPETEVPVISESNGPYNTDDPTIGRTSDGGGIAFPTLSVVSTRSWSNQTSRPSSTLKDPDVPSNTDIVLSATSFEDKTPVSTEDRNPISSSEDVSTSEGFSDPVTSTTFATVDIPSSTTLAESTITASSGDAESTMSEGSELDSSTTLITPLESTTMEATSTSAETTTTTQEPALVARSITRNGRFAGSDPNSPGSIEGWTTAGEAMLDNERCYKDDGSIDNGCVILSVSGGTDNRHKRDKFSSSIEQYVTGLEMFTTYTIQFYYLITGTSRTGSCEIFGTAGIDVFYTEDIIFSESSVPWQRGIGTVTADLDRAPITISLSCTGGGSAVVRVDSVFASNEVTPDNIYEYELDYGSEGN</sequence>
<feature type="region of interest" description="Disordered" evidence="1">
    <location>
        <begin position="396"/>
        <end position="421"/>
    </location>
</feature>
<name>A0A2H3GH53_GIBZA</name>
<feature type="region of interest" description="Disordered" evidence="1">
    <location>
        <begin position="87"/>
        <end position="107"/>
    </location>
</feature>
<feature type="compositionally biased region" description="Polar residues" evidence="1">
    <location>
        <begin position="249"/>
        <end position="272"/>
    </location>
</feature>
<feature type="compositionally biased region" description="Polar residues" evidence="1">
    <location>
        <begin position="317"/>
        <end position="348"/>
    </location>
</feature>
<evidence type="ECO:0000313" key="5">
    <source>
        <dbReference type="Proteomes" id="UP000746612"/>
    </source>
</evidence>
<evidence type="ECO:0000313" key="4">
    <source>
        <dbReference type="EMBL" id="CAG1970335.1"/>
    </source>
</evidence>
<protein>
    <recommendedName>
        <fullName evidence="3">DUF7908 domain-containing protein</fullName>
    </recommendedName>
</protein>
<evidence type="ECO:0000259" key="3">
    <source>
        <dbReference type="Pfam" id="PF25485"/>
    </source>
</evidence>
<accession>A0A2H3GH53</accession>
<feature type="compositionally biased region" description="Polar residues" evidence="1">
    <location>
        <begin position="285"/>
        <end position="295"/>
    </location>
</feature>
<evidence type="ECO:0000256" key="2">
    <source>
        <dbReference type="SAM" id="SignalP"/>
    </source>
</evidence>
<dbReference type="EMBL" id="CAJPIJ010000082">
    <property type="protein sequence ID" value="CAG1970335.1"/>
    <property type="molecule type" value="Genomic_DNA"/>
</dbReference>
<feature type="region of interest" description="Disordered" evidence="1">
    <location>
        <begin position="317"/>
        <end position="383"/>
    </location>
</feature>
<gene>
    <name evidence="4" type="ORF">MDCFG202_LOCUS85999</name>
</gene>
<reference evidence="4" key="1">
    <citation type="submission" date="2021-03" db="EMBL/GenBank/DDBJ databases">
        <authorList>
            <person name="Alouane T."/>
            <person name="Langin T."/>
            <person name="Bonhomme L."/>
        </authorList>
    </citation>
    <scope>NUCLEOTIDE SEQUENCE</scope>
    <source>
        <strain evidence="4">MDC_Fg202</strain>
    </source>
</reference>